<dbReference type="PANTHER" id="PTHR12050:SF0">
    <property type="entry name" value="RH04491P"/>
    <property type="match status" value="1"/>
</dbReference>
<comment type="similarity">
    <text evidence="2">Belongs to the OB-RGRP/VPS55 family.</text>
</comment>
<organism evidence="7 8">
    <name type="scientific">Babjeviella inositovora NRRL Y-12698</name>
    <dbReference type="NCBI Taxonomy" id="984486"/>
    <lineage>
        <taxon>Eukaryota</taxon>
        <taxon>Fungi</taxon>
        <taxon>Dikarya</taxon>
        <taxon>Ascomycota</taxon>
        <taxon>Saccharomycotina</taxon>
        <taxon>Pichiomycetes</taxon>
        <taxon>Serinales incertae sedis</taxon>
        <taxon>Babjeviella</taxon>
    </lineage>
</organism>
<dbReference type="EMBL" id="KV454438">
    <property type="protein sequence ID" value="ODQ77809.1"/>
    <property type="molecule type" value="Genomic_DNA"/>
</dbReference>
<proteinExistence type="inferred from homology"/>
<dbReference type="GO" id="GO:0034424">
    <property type="term" value="C:Vps55/Vps68 complex"/>
    <property type="evidence" value="ECO:0007669"/>
    <property type="project" value="TreeGrafter"/>
</dbReference>
<evidence type="ECO:0000313" key="7">
    <source>
        <dbReference type="EMBL" id="ODQ77809.1"/>
    </source>
</evidence>
<protein>
    <recommendedName>
        <fullName evidence="9">Vacuolar protein sorting-associated protein 55</fullName>
    </recommendedName>
</protein>
<comment type="subcellular location">
    <subcellularLocation>
        <location evidence="1">Membrane</location>
        <topology evidence="1">Multi-pass membrane protein</topology>
    </subcellularLocation>
</comment>
<evidence type="ECO:0000256" key="4">
    <source>
        <dbReference type="ARBA" id="ARBA00022989"/>
    </source>
</evidence>
<feature type="transmembrane region" description="Helical" evidence="6">
    <location>
        <begin position="9"/>
        <end position="33"/>
    </location>
</feature>
<accession>A0A1E3QJG1</accession>
<sequence length="134" mass="14476">MGNNSLNKIVLLSGTLAAGFLLIILSCAIYSNWKPLIDVAIFLIAPLPNAMCGSGNSYDDLLSGGNANSLAEFGQYVTGFLVVSGLALPLVLYHSHLIEFYAMLMSTAGGLIIYASIITFGMFFQEEEDDYMEF</sequence>
<evidence type="ECO:0000256" key="1">
    <source>
        <dbReference type="ARBA" id="ARBA00004141"/>
    </source>
</evidence>
<dbReference type="GeneID" id="30150871"/>
<keyword evidence="8" id="KW-1185">Reference proteome</keyword>
<dbReference type="InterPro" id="IPR007262">
    <property type="entry name" value="Vps55/LEPROT"/>
</dbReference>
<feature type="transmembrane region" description="Helical" evidence="6">
    <location>
        <begin position="73"/>
        <end position="93"/>
    </location>
</feature>
<dbReference type="RefSeq" id="XP_018983137.1">
    <property type="nucleotide sequence ID" value="XM_019133018.1"/>
</dbReference>
<dbReference type="GO" id="GO:0032511">
    <property type="term" value="P:late endosome to vacuole transport via multivesicular body sorting pathway"/>
    <property type="evidence" value="ECO:0007669"/>
    <property type="project" value="TreeGrafter"/>
</dbReference>
<dbReference type="PANTHER" id="PTHR12050">
    <property type="entry name" value="LEPTIN RECEPTOR-RELATED"/>
    <property type="match status" value="1"/>
</dbReference>
<dbReference type="Pfam" id="PF04133">
    <property type="entry name" value="Vps55"/>
    <property type="match status" value="1"/>
</dbReference>
<keyword evidence="5 6" id="KW-0472">Membrane</keyword>
<dbReference type="OrthoDB" id="14246at2759"/>
<evidence type="ECO:0000256" key="5">
    <source>
        <dbReference type="ARBA" id="ARBA00023136"/>
    </source>
</evidence>
<name>A0A1E3QJG1_9ASCO</name>
<gene>
    <name evidence="7" type="ORF">BABINDRAFT_9796</name>
</gene>
<evidence type="ECO:0000256" key="6">
    <source>
        <dbReference type="SAM" id="Phobius"/>
    </source>
</evidence>
<evidence type="ECO:0000256" key="2">
    <source>
        <dbReference type="ARBA" id="ARBA00005645"/>
    </source>
</evidence>
<evidence type="ECO:0000256" key="3">
    <source>
        <dbReference type="ARBA" id="ARBA00022692"/>
    </source>
</evidence>
<keyword evidence="3 6" id="KW-0812">Transmembrane</keyword>
<dbReference type="AlphaFoldDB" id="A0A1E3QJG1"/>
<keyword evidence="4 6" id="KW-1133">Transmembrane helix</keyword>
<evidence type="ECO:0000313" key="8">
    <source>
        <dbReference type="Proteomes" id="UP000094336"/>
    </source>
</evidence>
<reference evidence="8" key="1">
    <citation type="submission" date="2016-05" db="EMBL/GenBank/DDBJ databases">
        <title>Comparative genomics of biotechnologically important yeasts.</title>
        <authorList>
            <consortium name="DOE Joint Genome Institute"/>
            <person name="Riley R."/>
            <person name="Haridas S."/>
            <person name="Wolfe K.H."/>
            <person name="Lopes M.R."/>
            <person name="Hittinger C.T."/>
            <person name="Goker M."/>
            <person name="Salamov A."/>
            <person name="Wisecaver J."/>
            <person name="Long T.M."/>
            <person name="Aerts A.L."/>
            <person name="Barry K."/>
            <person name="Choi C."/>
            <person name="Clum A."/>
            <person name="Coughlan A.Y."/>
            <person name="Deshpande S."/>
            <person name="Douglass A.P."/>
            <person name="Hanson S.J."/>
            <person name="Klenk H.-P."/>
            <person name="Labutti K."/>
            <person name="Lapidus A."/>
            <person name="Lindquist E."/>
            <person name="Lipzen A."/>
            <person name="Meier-Kolthoff J.P."/>
            <person name="Ohm R.A."/>
            <person name="Otillar R.P."/>
            <person name="Pangilinan J."/>
            <person name="Peng Y."/>
            <person name="Rokas A."/>
            <person name="Rosa C.A."/>
            <person name="Scheuner C."/>
            <person name="Sibirny A.A."/>
            <person name="Slot J.C."/>
            <person name="Stielow J.B."/>
            <person name="Sun H."/>
            <person name="Kurtzman C.P."/>
            <person name="Blackwell M."/>
            <person name="Grigoriev I.V."/>
            <person name="Jeffries T.W."/>
        </authorList>
    </citation>
    <scope>NUCLEOTIDE SEQUENCE [LARGE SCALE GENOMIC DNA]</scope>
    <source>
        <strain evidence="8">NRRL Y-12698</strain>
    </source>
</reference>
<feature type="transmembrane region" description="Helical" evidence="6">
    <location>
        <begin position="100"/>
        <end position="124"/>
    </location>
</feature>
<dbReference type="Proteomes" id="UP000094336">
    <property type="component" value="Unassembled WGS sequence"/>
</dbReference>
<evidence type="ECO:0008006" key="9">
    <source>
        <dbReference type="Google" id="ProtNLM"/>
    </source>
</evidence>